<keyword evidence="3" id="KW-1185">Reference proteome</keyword>
<dbReference type="STRING" id="482827.SAMN04488243_12316"/>
<dbReference type="AlphaFoldDB" id="A0A1G7I1D2"/>
<evidence type="ECO:0000256" key="1">
    <source>
        <dbReference type="SAM" id="Coils"/>
    </source>
</evidence>
<dbReference type="Proteomes" id="UP000199446">
    <property type="component" value="Unassembled WGS sequence"/>
</dbReference>
<evidence type="ECO:0000313" key="2">
    <source>
        <dbReference type="EMBL" id="SDF06428.1"/>
    </source>
</evidence>
<dbReference type="InterPro" id="IPR007060">
    <property type="entry name" value="FtsL/DivIC"/>
</dbReference>
<dbReference type="EMBL" id="FNBC01000023">
    <property type="protein sequence ID" value="SDF06428.1"/>
    <property type="molecule type" value="Genomic_DNA"/>
</dbReference>
<reference evidence="3" key="1">
    <citation type="submission" date="2016-10" db="EMBL/GenBank/DDBJ databases">
        <authorList>
            <person name="Varghese N."/>
            <person name="Submissions S."/>
        </authorList>
    </citation>
    <scope>NUCLEOTIDE SEQUENCE [LARGE SCALE GENOMIC DNA]</scope>
    <source>
        <strain evidence="3">CGMCC 1.6992</strain>
    </source>
</reference>
<gene>
    <name evidence="2" type="ORF">SAMN04488243_12316</name>
</gene>
<feature type="coiled-coil region" evidence="1">
    <location>
        <begin position="60"/>
        <end position="87"/>
    </location>
</feature>
<dbReference type="Pfam" id="PF04977">
    <property type="entry name" value="DivIC"/>
    <property type="match status" value="1"/>
</dbReference>
<sequence length="116" mass="13209">MTPRPFPFPSILRKIPDLSRRGLGYNGPTLERPIYRFLHVAFALGLAHALFLLAQEGVRAHQLAQREARLRAELRQAEARVAELKALLSAAQDPAHLEALARRLGMVRREEILKRR</sequence>
<accession>A0A1G7I1D2</accession>
<proteinExistence type="predicted"/>
<keyword evidence="1" id="KW-0175">Coiled coil</keyword>
<name>A0A1G7I1D2_9DEIN</name>
<organism evidence="2 3">
    <name type="scientific">Thermus arciformis</name>
    <dbReference type="NCBI Taxonomy" id="482827"/>
    <lineage>
        <taxon>Bacteria</taxon>
        <taxon>Thermotogati</taxon>
        <taxon>Deinococcota</taxon>
        <taxon>Deinococci</taxon>
        <taxon>Thermales</taxon>
        <taxon>Thermaceae</taxon>
        <taxon>Thermus</taxon>
    </lineage>
</organism>
<evidence type="ECO:0000313" key="3">
    <source>
        <dbReference type="Proteomes" id="UP000199446"/>
    </source>
</evidence>
<protein>
    <submittedName>
        <fullName evidence="2">Septum formation initiator</fullName>
    </submittedName>
</protein>